<dbReference type="InterPro" id="IPR011711">
    <property type="entry name" value="GntR_C"/>
</dbReference>
<dbReference type="Gene3D" id="1.10.10.10">
    <property type="entry name" value="Winged helix-like DNA-binding domain superfamily/Winged helix DNA-binding domain"/>
    <property type="match status" value="1"/>
</dbReference>
<dbReference type="EMBL" id="RZNB01000001">
    <property type="protein sequence ID" value="RWZ52636.1"/>
    <property type="molecule type" value="Genomic_DNA"/>
</dbReference>
<keyword evidence="3" id="KW-0804">Transcription</keyword>
<dbReference type="CDD" id="cd07377">
    <property type="entry name" value="WHTH_GntR"/>
    <property type="match status" value="1"/>
</dbReference>
<evidence type="ECO:0000256" key="2">
    <source>
        <dbReference type="ARBA" id="ARBA00023125"/>
    </source>
</evidence>
<gene>
    <name evidence="5" type="ORF">ELQ90_01410</name>
</gene>
<feature type="domain" description="HTH gntR-type" evidence="4">
    <location>
        <begin position="13"/>
        <end position="80"/>
    </location>
</feature>
<dbReference type="PANTHER" id="PTHR43537">
    <property type="entry name" value="TRANSCRIPTIONAL REGULATOR, GNTR FAMILY"/>
    <property type="match status" value="1"/>
</dbReference>
<comment type="caution">
    <text evidence="5">The sequence shown here is derived from an EMBL/GenBank/DDBJ whole genome shotgun (WGS) entry which is preliminary data.</text>
</comment>
<evidence type="ECO:0000256" key="3">
    <source>
        <dbReference type="ARBA" id="ARBA00023163"/>
    </source>
</evidence>
<organism evidence="5 6">
    <name type="scientific">Labedella phragmitis</name>
    <dbReference type="NCBI Taxonomy" id="2498849"/>
    <lineage>
        <taxon>Bacteria</taxon>
        <taxon>Bacillati</taxon>
        <taxon>Actinomycetota</taxon>
        <taxon>Actinomycetes</taxon>
        <taxon>Micrococcales</taxon>
        <taxon>Microbacteriaceae</taxon>
        <taxon>Labedella</taxon>
    </lineage>
</organism>
<evidence type="ECO:0000256" key="1">
    <source>
        <dbReference type="ARBA" id="ARBA00023015"/>
    </source>
</evidence>
<dbReference type="Pfam" id="PF00392">
    <property type="entry name" value="GntR"/>
    <property type="match status" value="1"/>
</dbReference>
<dbReference type="OrthoDB" id="8680240at2"/>
<dbReference type="GO" id="GO:0003677">
    <property type="term" value="F:DNA binding"/>
    <property type="evidence" value="ECO:0007669"/>
    <property type="project" value="UniProtKB-KW"/>
</dbReference>
<sequence>MPVPSASAVHVRSLLRDDVYLSLREAIVDGTFAPGERLRDSELESWLGVSRTPIREALLRLSRAGLVIARPGRATIVSPLDDPATLHAQQVASAMHELAARLAVPLVSEEDVDAMAAANERFATALEADDADAALAADDAFHAVFVERSGNTMLADVLEQTTPLIRRVERVRFASLAARESVGQHRAIVERTRAGDAEGAAALARENWLTLARTLGD</sequence>
<dbReference type="SUPFAM" id="SSF46785">
    <property type="entry name" value="Winged helix' DNA-binding domain"/>
    <property type="match status" value="1"/>
</dbReference>
<dbReference type="SUPFAM" id="SSF48008">
    <property type="entry name" value="GntR ligand-binding domain-like"/>
    <property type="match status" value="1"/>
</dbReference>
<dbReference type="InterPro" id="IPR036390">
    <property type="entry name" value="WH_DNA-bd_sf"/>
</dbReference>
<keyword evidence="2" id="KW-0238">DNA-binding</keyword>
<reference evidence="5 6" key="1">
    <citation type="submission" date="2018-12" db="EMBL/GenBank/DDBJ databases">
        <authorList>
            <person name="Li F."/>
        </authorList>
    </citation>
    <scope>NUCLEOTIDE SEQUENCE [LARGE SCALE GENOMIC DNA]</scope>
    <source>
        <strain evidence="5 6">11W25H-1</strain>
    </source>
</reference>
<dbReference type="SMART" id="SM00895">
    <property type="entry name" value="FCD"/>
    <property type="match status" value="1"/>
</dbReference>
<dbReference type="RefSeq" id="WP_128493478.1">
    <property type="nucleotide sequence ID" value="NZ_RZNB01000001.1"/>
</dbReference>
<dbReference type="PANTHER" id="PTHR43537:SF5">
    <property type="entry name" value="UXU OPERON TRANSCRIPTIONAL REGULATOR"/>
    <property type="match status" value="1"/>
</dbReference>
<name>A0A444PXN1_9MICO</name>
<dbReference type="GO" id="GO:0003700">
    <property type="term" value="F:DNA-binding transcription factor activity"/>
    <property type="evidence" value="ECO:0007669"/>
    <property type="project" value="InterPro"/>
</dbReference>
<dbReference type="InterPro" id="IPR036388">
    <property type="entry name" value="WH-like_DNA-bd_sf"/>
</dbReference>
<dbReference type="Gene3D" id="1.20.120.530">
    <property type="entry name" value="GntR ligand-binding domain-like"/>
    <property type="match status" value="1"/>
</dbReference>
<keyword evidence="6" id="KW-1185">Reference proteome</keyword>
<protein>
    <submittedName>
        <fullName evidence="5">GntR family transcriptional regulator</fullName>
    </submittedName>
</protein>
<dbReference type="PROSITE" id="PS50949">
    <property type="entry name" value="HTH_GNTR"/>
    <property type="match status" value="1"/>
</dbReference>
<dbReference type="Proteomes" id="UP000288547">
    <property type="component" value="Unassembled WGS sequence"/>
</dbReference>
<keyword evidence="1" id="KW-0805">Transcription regulation</keyword>
<dbReference type="SMART" id="SM00345">
    <property type="entry name" value="HTH_GNTR"/>
    <property type="match status" value="1"/>
</dbReference>
<evidence type="ECO:0000313" key="6">
    <source>
        <dbReference type="Proteomes" id="UP000288547"/>
    </source>
</evidence>
<dbReference type="Pfam" id="PF07729">
    <property type="entry name" value="FCD"/>
    <property type="match status" value="1"/>
</dbReference>
<dbReference type="InterPro" id="IPR000524">
    <property type="entry name" value="Tscrpt_reg_HTH_GntR"/>
</dbReference>
<dbReference type="InterPro" id="IPR008920">
    <property type="entry name" value="TF_FadR/GntR_C"/>
</dbReference>
<proteinExistence type="predicted"/>
<dbReference type="AlphaFoldDB" id="A0A444PXN1"/>
<accession>A0A444PXN1</accession>
<evidence type="ECO:0000313" key="5">
    <source>
        <dbReference type="EMBL" id="RWZ52636.1"/>
    </source>
</evidence>
<evidence type="ECO:0000259" key="4">
    <source>
        <dbReference type="PROSITE" id="PS50949"/>
    </source>
</evidence>